<dbReference type="InterPro" id="IPR024952">
    <property type="entry name" value="LPP20-like_dom"/>
</dbReference>
<dbReference type="InterPro" id="IPR038180">
    <property type="entry name" value="FlgT_N_sf"/>
</dbReference>
<dbReference type="AlphaFoldDB" id="A0A1M4ULF9"/>
<feature type="chain" id="PRO_5012725291" description="Lipoprotein LPP20-like domain-containing protein" evidence="2">
    <location>
        <begin position="23"/>
        <end position="283"/>
    </location>
</feature>
<organism evidence="4 5">
    <name type="scientific">Schwartzia succinivorans DSM 10502</name>
    <dbReference type="NCBI Taxonomy" id="1123243"/>
    <lineage>
        <taxon>Bacteria</taxon>
        <taxon>Bacillati</taxon>
        <taxon>Bacillota</taxon>
        <taxon>Negativicutes</taxon>
        <taxon>Selenomonadales</taxon>
        <taxon>Selenomonadaceae</taxon>
        <taxon>Schwartzia</taxon>
    </lineage>
</organism>
<feature type="domain" description="Lipoprotein LPP20-like" evidence="3">
    <location>
        <begin position="49"/>
        <end position="120"/>
    </location>
</feature>
<feature type="signal peptide" evidence="2">
    <location>
        <begin position="1"/>
        <end position="22"/>
    </location>
</feature>
<dbReference type="RefSeq" id="WP_072934809.1">
    <property type="nucleotide sequence ID" value="NZ_FQUG01000003.1"/>
</dbReference>
<evidence type="ECO:0000256" key="1">
    <source>
        <dbReference type="SAM" id="MobiDB-lite"/>
    </source>
</evidence>
<evidence type="ECO:0000313" key="5">
    <source>
        <dbReference type="Proteomes" id="UP000184404"/>
    </source>
</evidence>
<evidence type="ECO:0000313" key="4">
    <source>
        <dbReference type="EMBL" id="SHE57413.1"/>
    </source>
</evidence>
<dbReference type="Pfam" id="PF02169">
    <property type="entry name" value="LPP20"/>
    <property type="match status" value="1"/>
</dbReference>
<name>A0A1M4ULF9_9FIRM</name>
<dbReference type="STRING" id="1123243.SAMN02745190_00702"/>
<sequence length="283" mass="30121">MKKIAALLIMCCMLVFGSVASAASGANFDANRVEADGYGVEPDNAGSAVQARLMARRAAIADAQRNLAEQIAGVQVNAETTVRDMQLASDVVTTRVSAVLKGAKVIEESYEDGAYHVVLALPVFGARNSLASVVLPSNPVKTEFPKALTPEPEENPYAPEYTPETTIEPTTHRVSGTYTGIIVDCTGLGLRTAMSPVIKTTSGEAIYGYKNLDSKKVIKNGMAGYAKNINGNVSRAGSNPLIVRAVGVDRYFNPVLSVADAKMVLEENELTHFLDNTAVVFIH</sequence>
<feature type="region of interest" description="Disordered" evidence="1">
    <location>
        <begin position="144"/>
        <end position="163"/>
    </location>
</feature>
<dbReference type="EMBL" id="FQUG01000003">
    <property type="protein sequence ID" value="SHE57413.1"/>
    <property type="molecule type" value="Genomic_DNA"/>
</dbReference>
<protein>
    <recommendedName>
        <fullName evidence="3">Lipoprotein LPP20-like domain-containing protein</fullName>
    </recommendedName>
</protein>
<dbReference type="OrthoDB" id="9813452at2"/>
<evidence type="ECO:0000259" key="3">
    <source>
        <dbReference type="Pfam" id="PF02169"/>
    </source>
</evidence>
<keyword evidence="5" id="KW-1185">Reference proteome</keyword>
<accession>A0A1M4ULF9</accession>
<evidence type="ECO:0000256" key="2">
    <source>
        <dbReference type="SAM" id="SignalP"/>
    </source>
</evidence>
<dbReference type="Proteomes" id="UP000184404">
    <property type="component" value="Unassembled WGS sequence"/>
</dbReference>
<proteinExistence type="predicted"/>
<reference evidence="4 5" key="1">
    <citation type="submission" date="2016-11" db="EMBL/GenBank/DDBJ databases">
        <authorList>
            <person name="Jaros S."/>
            <person name="Januszkiewicz K."/>
            <person name="Wedrychowicz H."/>
        </authorList>
    </citation>
    <scope>NUCLEOTIDE SEQUENCE [LARGE SCALE GENOMIC DNA]</scope>
    <source>
        <strain evidence="4 5">DSM 10502</strain>
    </source>
</reference>
<keyword evidence="2" id="KW-0732">Signal</keyword>
<dbReference type="Gene3D" id="3.30.1660.40">
    <property type="entry name" value="FlgT, N-terminal domain"/>
    <property type="match status" value="1"/>
</dbReference>
<gene>
    <name evidence="4" type="ORF">SAMN02745190_00702</name>
</gene>